<evidence type="ECO:0000256" key="1">
    <source>
        <dbReference type="SAM" id="MobiDB-lite"/>
    </source>
</evidence>
<protein>
    <submittedName>
        <fullName evidence="2">Uncharacterized protein</fullName>
    </submittedName>
</protein>
<organism evidence="2 3">
    <name type="scientific">Daldinia eschscholtzii</name>
    <dbReference type="NCBI Taxonomy" id="292717"/>
    <lineage>
        <taxon>Eukaryota</taxon>
        <taxon>Fungi</taxon>
        <taxon>Dikarya</taxon>
        <taxon>Ascomycota</taxon>
        <taxon>Pezizomycotina</taxon>
        <taxon>Sordariomycetes</taxon>
        <taxon>Xylariomycetidae</taxon>
        <taxon>Xylariales</taxon>
        <taxon>Hypoxylaceae</taxon>
        <taxon>Daldinia</taxon>
    </lineage>
</organism>
<sequence>MAGPIPPYALFVLADGVDADYLSDALTRAYKGNYEAAWEQYVVTGSYDDAPKKLENAYPEGTKPPVDANFQSPFIGKTPEECTSWLENAPEDVALNRESFFFIDQFSKEDDTIQICRAEDDPKTGRLEVEYYPVPTEDATLEMATALGVKFDENMQRYQRNRIRDGRPDRSKGVPYSRI</sequence>
<dbReference type="AlphaFoldDB" id="A0AAX6MML8"/>
<dbReference type="Proteomes" id="UP001369815">
    <property type="component" value="Unassembled WGS sequence"/>
</dbReference>
<feature type="compositionally biased region" description="Basic and acidic residues" evidence="1">
    <location>
        <begin position="162"/>
        <end position="172"/>
    </location>
</feature>
<accession>A0AAX6MML8</accession>
<comment type="caution">
    <text evidence="2">The sequence shown here is derived from an EMBL/GenBank/DDBJ whole genome shotgun (WGS) entry which is preliminary data.</text>
</comment>
<evidence type="ECO:0000313" key="3">
    <source>
        <dbReference type="Proteomes" id="UP001369815"/>
    </source>
</evidence>
<feature type="region of interest" description="Disordered" evidence="1">
    <location>
        <begin position="158"/>
        <end position="179"/>
    </location>
</feature>
<gene>
    <name evidence="2" type="ORF">Daesc_003850</name>
</gene>
<dbReference type="EMBL" id="JBANMG010000004">
    <property type="protein sequence ID" value="KAK6953888.1"/>
    <property type="molecule type" value="Genomic_DNA"/>
</dbReference>
<name>A0AAX6MML8_9PEZI</name>
<reference evidence="2 3" key="1">
    <citation type="journal article" date="2024" name="Front Chem Biol">
        <title>Unveiling the potential of Daldinia eschscholtzii MFLUCC 19-0629 through bioactivity and bioinformatics studies for enhanced sustainable agriculture production.</title>
        <authorList>
            <person name="Brooks S."/>
            <person name="Weaver J.A."/>
            <person name="Klomchit A."/>
            <person name="Alharthi S.A."/>
            <person name="Onlamun T."/>
            <person name="Nurani R."/>
            <person name="Vong T.K."/>
            <person name="Alberti F."/>
            <person name="Greco C."/>
        </authorList>
    </citation>
    <scope>NUCLEOTIDE SEQUENCE [LARGE SCALE GENOMIC DNA]</scope>
    <source>
        <strain evidence="2">MFLUCC 19-0629</strain>
    </source>
</reference>
<proteinExistence type="predicted"/>
<keyword evidence="3" id="KW-1185">Reference proteome</keyword>
<evidence type="ECO:0000313" key="2">
    <source>
        <dbReference type="EMBL" id="KAK6953888.1"/>
    </source>
</evidence>